<keyword evidence="4" id="KW-1185">Reference proteome</keyword>
<name>A0AA88IUB4_CHASR</name>
<dbReference type="PROSITE" id="PS51406">
    <property type="entry name" value="FIBRINOGEN_C_2"/>
    <property type="match status" value="1"/>
</dbReference>
<feature type="signal peptide" evidence="1">
    <location>
        <begin position="1"/>
        <end position="15"/>
    </location>
</feature>
<dbReference type="Gene3D" id="3.90.215.10">
    <property type="entry name" value="Gamma Fibrinogen, chain A, domain 1"/>
    <property type="match status" value="1"/>
</dbReference>
<dbReference type="Pfam" id="PF00147">
    <property type="entry name" value="Fibrinogen_C"/>
    <property type="match status" value="1"/>
</dbReference>
<evidence type="ECO:0000313" key="4">
    <source>
        <dbReference type="Proteomes" id="UP001187415"/>
    </source>
</evidence>
<evidence type="ECO:0000313" key="3">
    <source>
        <dbReference type="EMBL" id="KAK2820170.1"/>
    </source>
</evidence>
<dbReference type="SMART" id="SM00186">
    <property type="entry name" value="FBG"/>
    <property type="match status" value="1"/>
</dbReference>
<accession>A0AA88IUB4</accession>
<dbReference type="PANTHER" id="PTHR19143">
    <property type="entry name" value="FIBRINOGEN/TENASCIN/ANGIOPOEITIN"/>
    <property type="match status" value="1"/>
</dbReference>
<dbReference type="Proteomes" id="UP001187415">
    <property type="component" value="Unassembled WGS sequence"/>
</dbReference>
<sequence>MKVLVLLFIIGPLMTHCVPLVLPLDCSDIYYQNKRSPSGVYTIYPVGGKSAVQVYCDLNTVGGRWTVFQRRMDGSVNFYRPWEQYKMGLVMLMESTGSFRTSSLRVLVWSVQQDVLTWSVPLLVSVENGEKQNPTCDRLGFMQQLVQMDAGIIWR</sequence>
<dbReference type="SUPFAM" id="SSF56496">
    <property type="entry name" value="Fibrinogen C-terminal domain-like"/>
    <property type="match status" value="1"/>
</dbReference>
<feature type="chain" id="PRO_5041658440" description="Fibrinogen C-terminal domain-containing protein" evidence="1">
    <location>
        <begin position="16"/>
        <end position="155"/>
    </location>
</feature>
<dbReference type="InterPro" id="IPR036056">
    <property type="entry name" value="Fibrinogen-like_C"/>
</dbReference>
<dbReference type="InterPro" id="IPR014716">
    <property type="entry name" value="Fibrinogen_a/b/g_C_1"/>
</dbReference>
<keyword evidence="1" id="KW-0732">Signal</keyword>
<dbReference type="PANTHER" id="PTHR19143:SF225">
    <property type="entry name" value="MICROFIBRIL-ASSOCIATED GLYCOPROTEIN 4"/>
    <property type="match status" value="1"/>
</dbReference>
<dbReference type="EMBL" id="JAUPFM010000019">
    <property type="protein sequence ID" value="KAK2820170.1"/>
    <property type="molecule type" value="Genomic_DNA"/>
</dbReference>
<dbReference type="GO" id="GO:0005615">
    <property type="term" value="C:extracellular space"/>
    <property type="evidence" value="ECO:0007669"/>
    <property type="project" value="TreeGrafter"/>
</dbReference>
<dbReference type="InterPro" id="IPR002181">
    <property type="entry name" value="Fibrinogen_a/b/g_C_dom"/>
</dbReference>
<feature type="domain" description="Fibrinogen C-terminal" evidence="2">
    <location>
        <begin position="17"/>
        <end position="88"/>
    </location>
</feature>
<dbReference type="InterPro" id="IPR050373">
    <property type="entry name" value="Fibrinogen_C-term_domain"/>
</dbReference>
<dbReference type="GO" id="GO:0048251">
    <property type="term" value="P:elastic fiber assembly"/>
    <property type="evidence" value="ECO:0007669"/>
    <property type="project" value="TreeGrafter"/>
</dbReference>
<evidence type="ECO:0000259" key="2">
    <source>
        <dbReference type="PROSITE" id="PS51406"/>
    </source>
</evidence>
<proteinExistence type="predicted"/>
<reference evidence="3" key="1">
    <citation type="submission" date="2023-07" db="EMBL/GenBank/DDBJ databases">
        <title>Chromosome-level Genome Assembly of Striped Snakehead (Channa striata).</title>
        <authorList>
            <person name="Liu H."/>
        </authorList>
    </citation>
    <scope>NUCLEOTIDE SEQUENCE</scope>
    <source>
        <strain evidence="3">Gz</strain>
        <tissue evidence="3">Muscle</tissue>
    </source>
</reference>
<dbReference type="NCBIfam" id="NF040941">
    <property type="entry name" value="GGGWT_bact"/>
    <property type="match status" value="1"/>
</dbReference>
<protein>
    <recommendedName>
        <fullName evidence="2">Fibrinogen C-terminal domain-containing protein</fullName>
    </recommendedName>
</protein>
<evidence type="ECO:0000256" key="1">
    <source>
        <dbReference type="SAM" id="SignalP"/>
    </source>
</evidence>
<organism evidence="3 4">
    <name type="scientific">Channa striata</name>
    <name type="common">Snakehead murrel</name>
    <name type="synonym">Ophicephalus striatus</name>
    <dbReference type="NCBI Taxonomy" id="64152"/>
    <lineage>
        <taxon>Eukaryota</taxon>
        <taxon>Metazoa</taxon>
        <taxon>Chordata</taxon>
        <taxon>Craniata</taxon>
        <taxon>Vertebrata</taxon>
        <taxon>Euteleostomi</taxon>
        <taxon>Actinopterygii</taxon>
        <taxon>Neopterygii</taxon>
        <taxon>Teleostei</taxon>
        <taxon>Neoteleostei</taxon>
        <taxon>Acanthomorphata</taxon>
        <taxon>Anabantaria</taxon>
        <taxon>Anabantiformes</taxon>
        <taxon>Channoidei</taxon>
        <taxon>Channidae</taxon>
        <taxon>Channa</taxon>
    </lineage>
</organism>
<dbReference type="AlphaFoldDB" id="A0AA88IUB4"/>
<gene>
    <name evidence="3" type="ORF">Q5P01_023129</name>
</gene>
<comment type="caution">
    <text evidence="3">The sequence shown here is derived from an EMBL/GenBank/DDBJ whole genome shotgun (WGS) entry which is preliminary data.</text>
</comment>